<reference evidence="8 9" key="1">
    <citation type="submission" date="2015-01" db="EMBL/GenBank/DDBJ databases">
        <title>The Genome Sequence of Fonsecaea multimorphosa CBS 102226.</title>
        <authorList>
            <consortium name="The Broad Institute Genomics Platform"/>
            <person name="Cuomo C."/>
            <person name="de Hoog S."/>
            <person name="Gorbushina A."/>
            <person name="Stielow B."/>
            <person name="Teixiera M."/>
            <person name="Abouelleil A."/>
            <person name="Chapman S.B."/>
            <person name="Priest M."/>
            <person name="Young S.K."/>
            <person name="Wortman J."/>
            <person name="Nusbaum C."/>
            <person name="Birren B."/>
        </authorList>
    </citation>
    <scope>NUCLEOTIDE SEQUENCE [LARGE SCALE GENOMIC DNA]</scope>
    <source>
        <strain evidence="8 9">CBS 102226</strain>
    </source>
</reference>
<dbReference type="VEuPathDB" id="FungiDB:Z520_11951"/>
<evidence type="ECO:0000256" key="3">
    <source>
        <dbReference type="ARBA" id="ARBA00022630"/>
    </source>
</evidence>
<dbReference type="GO" id="GO:0004499">
    <property type="term" value="F:N,N-dimethylaniline monooxygenase activity"/>
    <property type="evidence" value="ECO:0007669"/>
    <property type="project" value="InterPro"/>
</dbReference>
<organism evidence="8 9">
    <name type="scientific">Fonsecaea multimorphosa CBS 102226</name>
    <dbReference type="NCBI Taxonomy" id="1442371"/>
    <lineage>
        <taxon>Eukaryota</taxon>
        <taxon>Fungi</taxon>
        <taxon>Dikarya</taxon>
        <taxon>Ascomycota</taxon>
        <taxon>Pezizomycotina</taxon>
        <taxon>Eurotiomycetes</taxon>
        <taxon>Chaetothyriomycetidae</taxon>
        <taxon>Chaetothyriales</taxon>
        <taxon>Herpotrichiellaceae</taxon>
        <taxon>Fonsecaea</taxon>
    </lineage>
</organism>
<comment type="cofactor">
    <cofactor evidence="1">
        <name>FAD</name>
        <dbReference type="ChEBI" id="CHEBI:57692"/>
    </cofactor>
</comment>
<evidence type="ECO:0000256" key="7">
    <source>
        <dbReference type="ARBA" id="ARBA00023033"/>
    </source>
</evidence>
<comment type="similarity">
    <text evidence="2">Belongs to the FAD-binding monooxygenase family.</text>
</comment>
<protein>
    <recommendedName>
        <fullName evidence="10">FAD/NAD(P)-binding domain-containing protein</fullName>
    </recommendedName>
</protein>
<evidence type="ECO:0000256" key="4">
    <source>
        <dbReference type="ARBA" id="ARBA00022827"/>
    </source>
</evidence>
<dbReference type="Pfam" id="PF11951">
    <property type="entry name" value="Fungal_trans_2"/>
    <property type="match status" value="1"/>
</dbReference>
<gene>
    <name evidence="8" type="ORF">Z520_11951</name>
</gene>
<keyword evidence="7" id="KW-0503">Monooxygenase</keyword>
<keyword evidence="4" id="KW-0274">FAD</keyword>
<dbReference type="EMBL" id="KN848106">
    <property type="protein sequence ID" value="KIX92343.1"/>
    <property type="molecule type" value="Genomic_DNA"/>
</dbReference>
<dbReference type="PANTHER" id="PTHR43098:SF3">
    <property type="entry name" value="L-ORNITHINE N(5)-MONOOXYGENASE-RELATED"/>
    <property type="match status" value="1"/>
</dbReference>
<evidence type="ECO:0000256" key="5">
    <source>
        <dbReference type="ARBA" id="ARBA00022857"/>
    </source>
</evidence>
<dbReference type="Pfam" id="PF00743">
    <property type="entry name" value="FMO-like"/>
    <property type="match status" value="1"/>
</dbReference>
<name>A0A0D2K7N1_9EURO</name>
<evidence type="ECO:0000256" key="1">
    <source>
        <dbReference type="ARBA" id="ARBA00001974"/>
    </source>
</evidence>
<dbReference type="RefSeq" id="XP_016626466.1">
    <property type="nucleotide sequence ID" value="XM_016782438.1"/>
</dbReference>
<dbReference type="PANTHER" id="PTHR43098">
    <property type="entry name" value="L-ORNITHINE N(5)-MONOOXYGENASE-RELATED"/>
    <property type="match status" value="1"/>
</dbReference>
<evidence type="ECO:0000313" key="8">
    <source>
        <dbReference type="EMBL" id="KIX92343.1"/>
    </source>
</evidence>
<proteinExistence type="inferred from homology"/>
<dbReference type="Gene3D" id="3.50.50.60">
    <property type="entry name" value="FAD/NAD(P)-binding domain"/>
    <property type="match status" value="3"/>
</dbReference>
<evidence type="ECO:0000256" key="6">
    <source>
        <dbReference type="ARBA" id="ARBA00023002"/>
    </source>
</evidence>
<dbReference type="SUPFAM" id="SSF51905">
    <property type="entry name" value="FAD/NAD(P)-binding domain"/>
    <property type="match status" value="1"/>
</dbReference>
<accession>A0A0D2K7N1</accession>
<dbReference type="InterPro" id="IPR021858">
    <property type="entry name" value="Fun_TF"/>
</dbReference>
<dbReference type="OrthoDB" id="66881at2759"/>
<dbReference type="InterPro" id="IPR036188">
    <property type="entry name" value="FAD/NAD-bd_sf"/>
</dbReference>
<dbReference type="InterPro" id="IPR050775">
    <property type="entry name" value="FAD-binding_Monooxygenases"/>
</dbReference>
<evidence type="ECO:0000313" key="9">
    <source>
        <dbReference type="Proteomes" id="UP000053411"/>
    </source>
</evidence>
<dbReference type="GO" id="GO:0050660">
    <property type="term" value="F:flavin adenine dinucleotide binding"/>
    <property type="evidence" value="ECO:0007669"/>
    <property type="project" value="InterPro"/>
</dbReference>
<dbReference type="PRINTS" id="PR00411">
    <property type="entry name" value="PNDRDTASEI"/>
</dbReference>
<keyword evidence="3" id="KW-0285">Flavoprotein</keyword>
<dbReference type="Proteomes" id="UP000053411">
    <property type="component" value="Unassembled WGS sequence"/>
</dbReference>
<dbReference type="AlphaFoldDB" id="A0A0D2K7N1"/>
<dbReference type="GO" id="GO:0050661">
    <property type="term" value="F:NADP binding"/>
    <property type="evidence" value="ECO:0007669"/>
    <property type="project" value="InterPro"/>
</dbReference>
<sequence>MPPADSSNAPCLVQCDVIIVGAGLSGISALHRLRNLGLKTKVFESAPDFGGVWYWNRYPGARVDSETPFYQLNIPEIWKTWSWSCRFPAQEELLDYVHHCDKVLGLRKDVYFNAEVVAAQYHEAHGIWTVKTGEGHVATAKYLILAVGLLHSKYLPMFPGLDQFAGSVYHSSNWPRGFSATGKKVAILGAGATSVQIVQELAKTADHMSVLIRRPSYCLPMRQRSIDKEEQTAWKAYYPTLFDAGRKSYSGFPGRSPSISIFEVDSREREAYFEELWERGAFNFLICQYEDVMVDKQANKLVYDFWARKTRARMSDQAKKDLMAPLEPPYWFGTKRCPLENDYYEMLDKAHVDVVDLNRSPITEFVNTGVYLQDGRNLEFDTLVLATGFDSFTGSLTQMGLKNKHGIYIKDVWKDGISTYMGVFCHGFPNAFFVATAQAPTVLSNGPTIIETQVDLIVESIAKLEKENAKSLEATKSAEERWSDLISEMNDHTLFPLTDSWWTGGNIPGKKAQALTFIGGIDLYIQICRTNLENWMGFDVGSSQRRSNLGWRASLREGTLELRTKRSPEREFKALRPSSSQSRGASFTWEPAIINTIESQALLRHFLEQTAAKLVAREPHDNPLLTCILPWACSETIIIDAMIALSGADIGHKVQNLALRSATIDHYLAVTRKLKHALTNWDPSEAQNTLRLLSVTVFLCQYEALTCNGRSVAYYHLRASREFIKTIFAAGVGSLSAQEFEIFGFLLEYYVYLAIVCNVTIGGNQNTEVITTDWFVQTLQHLQAYPTFGSLLGSCWELYELIPVIQFLPKLEDEPWIETYSSLEERILNWPPTPPTKPEGPLQARALTAVGRIYQLALLAFLYSACYVKYRNKEDFCKRMAPIIVEFRHLCGHTCASPLQTTLLWPLMVIGSCLTSSEDQQEMCAGLSRSRFDWAITHRALEILKMTWELHKDDIFGPFALGTVVKSHDFCVS</sequence>
<keyword evidence="5" id="KW-0521">NADP</keyword>
<keyword evidence="6" id="KW-0560">Oxidoreductase</keyword>
<keyword evidence="9" id="KW-1185">Reference proteome</keyword>
<dbReference type="GeneID" id="27717697"/>
<evidence type="ECO:0000256" key="2">
    <source>
        <dbReference type="ARBA" id="ARBA00010139"/>
    </source>
</evidence>
<dbReference type="InterPro" id="IPR020946">
    <property type="entry name" value="Flavin_mOase-like"/>
</dbReference>
<evidence type="ECO:0008006" key="10">
    <source>
        <dbReference type="Google" id="ProtNLM"/>
    </source>
</evidence>